<evidence type="ECO:0000256" key="1">
    <source>
        <dbReference type="ARBA" id="ARBA00001947"/>
    </source>
</evidence>
<dbReference type="GO" id="GO:0004089">
    <property type="term" value="F:carbonate dehydratase activity"/>
    <property type="evidence" value="ECO:0007669"/>
    <property type="project" value="UniProtKB-UniRule"/>
</dbReference>
<keyword evidence="6 10" id="KW-0479">Metal-binding</keyword>
<dbReference type="PANTHER" id="PTHR18952">
    <property type="entry name" value="CARBONIC ANHYDRASE"/>
    <property type="match status" value="1"/>
</dbReference>
<dbReference type="InterPro" id="IPR036398">
    <property type="entry name" value="CA_dom_sf"/>
</dbReference>
<dbReference type="EC" id="4.2.1.1" evidence="4 10"/>
<dbReference type="Pfam" id="PF00194">
    <property type="entry name" value="Carb_anhydrase"/>
    <property type="match status" value="1"/>
</dbReference>
<dbReference type="EMBL" id="JACCHS010000204">
    <property type="protein sequence ID" value="NYT47662.1"/>
    <property type="molecule type" value="Genomic_DNA"/>
</dbReference>
<evidence type="ECO:0000256" key="9">
    <source>
        <dbReference type="ARBA" id="ARBA00048348"/>
    </source>
</evidence>
<comment type="catalytic activity">
    <reaction evidence="9 10">
        <text>hydrogencarbonate + H(+) = CO2 + H2O</text>
        <dbReference type="Rhea" id="RHEA:10748"/>
        <dbReference type="ChEBI" id="CHEBI:15377"/>
        <dbReference type="ChEBI" id="CHEBI:15378"/>
        <dbReference type="ChEBI" id="CHEBI:16526"/>
        <dbReference type="ChEBI" id="CHEBI:17544"/>
        <dbReference type="EC" id="4.2.1.1"/>
    </reaction>
</comment>
<name>A0A7Z0SED4_9GAMM</name>
<evidence type="ECO:0000259" key="11">
    <source>
        <dbReference type="PROSITE" id="PS51144"/>
    </source>
</evidence>
<evidence type="ECO:0000256" key="7">
    <source>
        <dbReference type="ARBA" id="ARBA00022833"/>
    </source>
</evidence>
<comment type="similarity">
    <text evidence="3 10">Belongs to the alpha-carbonic anhydrase family.</text>
</comment>
<dbReference type="PROSITE" id="PS51144">
    <property type="entry name" value="ALPHA_CA_2"/>
    <property type="match status" value="1"/>
</dbReference>
<comment type="function">
    <text evidence="2 10">Reversible hydration of carbon dioxide.</text>
</comment>
<keyword evidence="8 10" id="KW-0456">Lyase</keyword>
<dbReference type="InterPro" id="IPR018338">
    <property type="entry name" value="Carbonic_anhydrase_a-class_CS"/>
</dbReference>
<dbReference type="InterPro" id="IPR041891">
    <property type="entry name" value="Alpha_CA_prokaryot-like"/>
</dbReference>
<comment type="caution">
    <text evidence="12">The sequence shown here is derived from an EMBL/GenBank/DDBJ whole genome shotgun (WGS) entry which is preliminary data.</text>
</comment>
<evidence type="ECO:0000256" key="2">
    <source>
        <dbReference type="ARBA" id="ARBA00002904"/>
    </source>
</evidence>
<dbReference type="InterPro" id="IPR023561">
    <property type="entry name" value="Carbonic_anhydrase_a-class"/>
</dbReference>
<evidence type="ECO:0000313" key="13">
    <source>
        <dbReference type="Proteomes" id="UP000537890"/>
    </source>
</evidence>
<organism evidence="12 13">
    <name type="scientific">Candidatus Methanofishera endochildressiae</name>
    <dbReference type="NCBI Taxonomy" id="2738884"/>
    <lineage>
        <taxon>Bacteria</taxon>
        <taxon>Pseudomonadati</taxon>
        <taxon>Pseudomonadota</taxon>
        <taxon>Gammaproteobacteria</taxon>
        <taxon>Candidatus Methanofishera</taxon>
    </lineage>
</organism>
<dbReference type="SUPFAM" id="SSF51069">
    <property type="entry name" value="Carbonic anhydrase"/>
    <property type="match status" value="1"/>
</dbReference>
<accession>A0A7Z0SED4</accession>
<proteinExistence type="inferred from homology"/>
<dbReference type="GO" id="GO:0008270">
    <property type="term" value="F:zinc ion binding"/>
    <property type="evidence" value="ECO:0007669"/>
    <property type="project" value="UniProtKB-UniRule"/>
</dbReference>
<evidence type="ECO:0000256" key="6">
    <source>
        <dbReference type="ARBA" id="ARBA00022723"/>
    </source>
</evidence>
<gene>
    <name evidence="12" type="ORF">H0A75_09075</name>
</gene>
<feature type="domain" description="Alpha-carbonic anhydrase" evidence="11">
    <location>
        <begin position="23"/>
        <end position="252"/>
    </location>
</feature>
<dbReference type="PROSITE" id="PS51257">
    <property type="entry name" value="PROKAR_LIPOPROTEIN"/>
    <property type="match status" value="1"/>
</dbReference>
<dbReference type="Proteomes" id="UP000537890">
    <property type="component" value="Unassembled WGS sequence"/>
</dbReference>
<dbReference type="CDD" id="cd03124">
    <property type="entry name" value="alpha_CA_prokaryotic_like"/>
    <property type="match status" value="1"/>
</dbReference>
<evidence type="ECO:0000256" key="8">
    <source>
        <dbReference type="ARBA" id="ARBA00023239"/>
    </source>
</evidence>
<dbReference type="InterPro" id="IPR001148">
    <property type="entry name" value="CA_dom"/>
</dbReference>
<keyword evidence="7 10" id="KW-0862">Zinc</keyword>
<sequence>MRHTTLIIFLLAIGVTACTCQKAPVELSDEPHSKQVESYFIPGLDRLIQSPINILSAETEVTKGHEITMHFQDKINAVENLGHTVQLDFAQGSTVSSDGMEYEVKQMHFHTPSEHLIDGMTFPMELHIVNQVPPVNQGDTPHYLVIAALFKMGKENKFISEFLNKIPEQENSKAELQMDEVRLSDIVSDFLNMPPNFYHYQGSLTTAPYTESVNWFVLKRIIEASPEQIRAINKIEGDNARHIQNKFGRTTN</sequence>
<dbReference type="PANTHER" id="PTHR18952:SF265">
    <property type="entry name" value="CARBONIC ANHYDRASE"/>
    <property type="match status" value="1"/>
</dbReference>
<comment type="cofactor">
    <cofactor evidence="1 10">
        <name>Zn(2+)</name>
        <dbReference type="ChEBI" id="CHEBI:29105"/>
    </cofactor>
</comment>
<protein>
    <recommendedName>
        <fullName evidence="5 10">Carbonic anhydrase</fullName>
        <ecNumber evidence="4 10">4.2.1.1</ecNumber>
    </recommendedName>
</protein>
<evidence type="ECO:0000256" key="4">
    <source>
        <dbReference type="ARBA" id="ARBA00012925"/>
    </source>
</evidence>
<dbReference type="Gene3D" id="3.10.200.10">
    <property type="entry name" value="Alpha carbonic anhydrase"/>
    <property type="match status" value="1"/>
</dbReference>
<evidence type="ECO:0000313" key="12">
    <source>
        <dbReference type="EMBL" id="NYT47662.1"/>
    </source>
</evidence>
<evidence type="ECO:0000256" key="10">
    <source>
        <dbReference type="RuleBase" id="RU367011"/>
    </source>
</evidence>
<dbReference type="PROSITE" id="PS00162">
    <property type="entry name" value="ALPHA_CA_1"/>
    <property type="match status" value="1"/>
</dbReference>
<dbReference type="AlphaFoldDB" id="A0A7Z0SED4"/>
<evidence type="ECO:0000256" key="5">
    <source>
        <dbReference type="ARBA" id="ARBA00014628"/>
    </source>
</evidence>
<reference evidence="12 13" key="1">
    <citation type="submission" date="2020-05" db="EMBL/GenBank/DDBJ databases">
        <title>Horizontal transmission and recombination maintain forever young bacterial symbiont genomes.</title>
        <authorList>
            <person name="Russell S.L."/>
            <person name="Pepper-Tunick E."/>
            <person name="Svedberg J."/>
            <person name="Byrne A."/>
            <person name="Ruelas Castillo J."/>
            <person name="Vollmers C."/>
            <person name="Beinart R.A."/>
            <person name="Corbett-Detig R."/>
        </authorList>
    </citation>
    <scope>NUCLEOTIDE SEQUENCE [LARGE SCALE GENOMIC DNA]</scope>
    <source>
        <strain evidence="12">4727-3</strain>
    </source>
</reference>
<evidence type="ECO:0000256" key="3">
    <source>
        <dbReference type="ARBA" id="ARBA00010718"/>
    </source>
</evidence>
<dbReference type="SMART" id="SM01057">
    <property type="entry name" value="Carb_anhydrase"/>
    <property type="match status" value="1"/>
</dbReference>